<evidence type="ECO:0000256" key="1">
    <source>
        <dbReference type="ARBA" id="ARBA00004141"/>
    </source>
</evidence>
<dbReference type="InterPro" id="IPR037185">
    <property type="entry name" value="EmrE-like"/>
</dbReference>
<feature type="transmembrane region" description="Helical" evidence="6">
    <location>
        <begin position="192"/>
        <end position="209"/>
    </location>
</feature>
<keyword evidence="4 6" id="KW-1133">Transmembrane helix</keyword>
<name>A0ABT2RII2_9FIRM</name>
<comment type="similarity">
    <text evidence="2">Belongs to the EamA transporter family.</text>
</comment>
<dbReference type="PANTHER" id="PTHR32322">
    <property type="entry name" value="INNER MEMBRANE TRANSPORTER"/>
    <property type="match status" value="1"/>
</dbReference>
<reference evidence="8 9" key="1">
    <citation type="journal article" date="2021" name="ISME Commun">
        <title>Automated analysis of genomic sequences facilitates high-throughput and comprehensive description of bacteria.</title>
        <authorList>
            <person name="Hitch T.C.A."/>
        </authorList>
    </citation>
    <scope>NUCLEOTIDE SEQUENCE [LARGE SCALE GENOMIC DNA]</scope>
    <source>
        <strain evidence="8 9">Sanger_03</strain>
    </source>
</reference>
<feature type="transmembrane region" description="Helical" evidence="6">
    <location>
        <begin position="278"/>
        <end position="297"/>
    </location>
</feature>
<dbReference type="InterPro" id="IPR050638">
    <property type="entry name" value="AA-Vitamin_Transporters"/>
</dbReference>
<evidence type="ECO:0000313" key="9">
    <source>
        <dbReference type="Proteomes" id="UP001652431"/>
    </source>
</evidence>
<sequence length="301" mass="32615">MNLKNNRERIKGFVLAFMAGLLWGGTSPIAQFLFERKGVVSSWLVPYRLLTAGILLLGYAVVKRMNVTEMWKDKKDAVRLIAFAILGMMGMQYSFFSAVQEMNAGTATIFQYLNPAILILYFAAVYHVKPKKKEIVAVLCSLAGIFLVATHGNLHELTVSPLGIVLGLILAVTTCCYGVIPVPLLKKFQAEAVCAWAMLIGGIVLSAAIRPWRFRTEIDAAVVIGFFAIVVLGTILPFCFYLASLKSIGSVYAGLLSAVEPVAATVIASVFLGTSFQTIDVVGFALVLSTMFILNIGSMKA</sequence>
<gene>
    <name evidence="8" type="ORF">OCV99_01070</name>
</gene>
<organism evidence="8 9">
    <name type="scientific">Dorea acetigenes</name>
    <dbReference type="NCBI Taxonomy" id="2981787"/>
    <lineage>
        <taxon>Bacteria</taxon>
        <taxon>Bacillati</taxon>
        <taxon>Bacillota</taxon>
        <taxon>Clostridia</taxon>
        <taxon>Lachnospirales</taxon>
        <taxon>Lachnospiraceae</taxon>
        <taxon>Dorea</taxon>
    </lineage>
</organism>
<evidence type="ECO:0000256" key="5">
    <source>
        <dbReference type="ARBA" id="ARBA00023136"/>
    </source>
</evidence>
<feature type="transmembrane region" description="Helical" evidence="6">
    <location>
        <begin position="46"/>
        <end position="65"/>
    </location>
</feature>
<keyword evidence="5 6" id="KW-0472">Membrane</keyword>
<dbReference type="EMBL" id="JAOQJU010000001">
    <property type="protein sequence ID" value="MCU6685156.1"/>
    <property type="molecule type" value="Genomic_DNA"/>
</dbReference>
<comment type="caution">
    <text evidence="8">The sequence shown here is derived from an EMBL/GenBank/DDBJ whole genome shotgun (WGS) entry which is preliminary data.</text>
</comment>
<dbReference type="Proteomes" id="UP001652431">
    <property type="component" value="Unassembled WGS sequence"/>
</dbReference>
<feature type="transmembrane region" description="Helical" evidence="6">
    <location>
        <begin position="250"/>
        <end position="272"/>
    </location>
</feature>
<feature type="transmembrane region" description="Helical" evidence="6">
    <location>
        <begin position="221"/>
        <end position="243"/>
    </location>
</feature>
<evidence type="ECO:0000256" key="6">
    <source>
        <dbReference type="SAM" id="Phobius"/>
    </source>
</evidence>
<feature type="transmembrane region" description="Helical" evidence="6">
    <location>
        <begin position="160"/>
        <end position="180"/>
    </location>
</feature>
<evidence type="ECO:0000259" key="7">
    <source>
        <dbReference type="Pfam" id="PF00892"/>
    </source>
</evidence>
<protein>
    <submittedName>
        <fullName evidence="8">DMT family transporter</fullName>
    </submittedName>
</protein>
<feature type="transmembrane region" description="Helical" evidence="6">
    <location>
        <begin position="77"/>
        <end position="96"/>
    </location>
</feature>
<comment type="subcellular location">
    <subcellularLocation>
        <location evidence="1">Membrane</location>
        <topology evidence="1">Multi-pass membrane protein</topology>
    </subcellularLocation>
</comment>
<dbReference type="InterPro" id="IPR000620">
    <property type="entry name" value="EamA_dom"/>
</dbReference>
<keyword evidence="3 6" id="KW-0812">Transmembrane</keyword>
<dbReference type="RefSeq" id="WP_158367308.1">
    <property type="nucleotide sequence ID" value="NZ_JAOQJU010000001.1"/>
</dbReference>
<accession>A0ABT2RII2</accession>
<evidence type="ECO:0000313" key="8">
    <source>
        <dbReference type="EMBL" id="MCU6685156.1"/>
    </source>
</evidence>
<feature type="transmembrane region" description="Helical" evidence="6">
    <location>
        <begin position="108"/>
        <end position="128"/>
    </location>
</feature>
<feature type="domain" description="EamA" evidence="7">
    <location>
        <begin position="162"/>
        <end position="295"/>
    </location>
</feature>
<keyword evidence="9" id="KW-1185">Reference proteome</keyword>
<evidence type="ECO:0000256" key="2">
    <source>
        <dbReference type="ARBA" id="ARBA00007362"/>
    </source>
</evidence>
<evidence type="ECO:0000256" key="3">
    <source>
        <dbReference type="ARBA" id="ARBA00022692"/>
    </source>
</evidence>
<evidence type="ECO:0000256" key="4">
    <source>
        <dbReference type="ARBA" id="ARBA00022989"/>
    </source>
</evidence>
<proteinExistence type="inferred from homology"/>
<feature type="transmembrane region" description="Helical" evidence="6">
    <location>
        <begin position="135"/>
        <end position="154"/>
    </location>
</feature>
<dbReference type="Pfam" id="PF00892">
    <property type="entry name" value="EamA"/>
    <property type="match status" value="2"/>
</dbReference>
<feature type="domain" description="EamA" evidence="7">
    <location>
        <begin position="11"/>
        <end position="149"/>
    </location>
</feature>
<dbReference type="SUPFAM" id="SSF103481">
    <property type="entry name" value="Multidrug resistance efflux transporter EmrE"/>
    <property type="match status" value="2"/>
</dbReference>
<feature type="transmembrane region" description="Helical" evidence="6">
    <location>
        <begin position="12"/>
        <end position="34"/>
    </location>
</feature>
<dbReference type="PANTHER" id="PTHR32322:SF2">
    <property type="entry name" value="EAMA DOMAIN-CONTAINING PROTEIN"/>
    <property type="match status" value="1"/>
</dbReference>